<keyword evidence="4" id="KW-0804">Transcription</keyword>
<dbReference type="SUPFAM" id="SSF53850">
    <property type="entry name" value="Periplasmic binding protein-like II"/>
    <property type="match status" value="1"/>
</dbReference>
<dbReference type="InterPro" id="IPR000847">
    <property type="entry name" value="LysR_HTH_N"/>
</dbReference>
<comment type="caution">
    <text evidence="6">The sequence shown here is derived from an EMBL/GenBank/DDBJ whole genome shotgun (WGS) entry which is preliminary data.</text>
</comment>
<keyword evidence="3" id="KW-0238">DNA-binding</keyword>
<comment type="similarity">
    <text evidence="1">Belongs to the LysR transcriptional regulatory family.</text>
</comment>
<sequence>MTITPHLSGIQSFVRAAELGSFSAAARHLGISAAAVSKNIARLEAKLGIRLMNRSTRSLNLTAEGAAFFDQVRGALQALDGAVDDLATRRTGPSGRVRMSAGGSMVRHFLVPLLPAFRRLYPGIALEIDSDDRFVDIVSGGYDCVLRGGVIKDNNLAARQVCRFFSVLVASPDYLARKGVPTVPRELVAHDLLAARFLSSGEWIWLFDTDGDAQPHAYPAAFTFSDPDALLAGALAGLGIAQLGTQHVWPHLQAGGLKIVLFDALRSPDMSLSLQYPHRALIAPRVRHTIDFFVDQLRADARLTVSRADLAPFVASAGD</sequence>
<evidence type="ECO:0000256" key="1">
    <source>
        <dbReference type="ARBA" id="ARBA00009437"/>
    </source>
</evidence>
<reference evidence="7" key="1">
    <citation type="journal article" date="2022" name="ISME J.">
        <title>Genetic and phylogenetic analysis of dissimilatory iodate-reducing bacteria identifies potential niches across the world's oceans.</title>
        <authorList>
            <person name="Reyes-Umana V."/>
            <person name="Henning Z."/>
            <person name="Lee K."/>
            <person name="Barnum T.P."/>
            <person name="Coates J.D."/>
        </authorList>
    </citation>
    <scope>NUCLEOTIDE SEQUENCE [LARGE SCALE GENOMIC DNA]</scope>
    <source>
        <strain evidence="7">IR12</strain>
    </source>
</reference>
<dbReference type="GO" id="GO:0043565">
    <property type="term" value="F:sequence-specific DNA binding"/>
    <property type="evidence" value="ECO:0007669"/>
    <property type="project" value="TreeGrafter"/>
</dbReference>
<evidence type="ECO:0000256" key="2">
    <source>
        <dbReference type="ARBA" id="ARBA00023015"/>
    </source>
</evidence>
<dbReference type="GO" id="GO:0006351">
    <property type="term" value="P:DNA-templated transcription"/>
    <property type="evidence" value="ECO:0007669"/>
    <property type="project" value="TreeGrafter"/>
</dbReference>
<dbReference type="Gene3D" id="3.40.190.290">
    <property type="match status" value="1"/>
</dbReference>
<dbReference type="FunFam" id="1.10.10.10:FF:000001">
    <property type="entry name" value="LysR family transcriptional regulator"/>
    <property type="match status" value="1"/>
</dbReference>
<organism evidence="6 7">
    <name type="scientific">Denitromonas iodatirespirans</name>
    <dbReference type="NCBI Taxonomy" id="2795389"/>
    <lineage>
        <taxon>Bacteria</taxon>
        <taxon>Pseudomonadati</taxon>
        <taxon>Pseudomonadota</taxon>
        <taxon>Betaproteobacteria</taxon>
        <taxon>Rhodocyclales</taxon>
        <taxon>Zoogloeaceae</taxon>
        <taxon>Denitromonas</taxon>
    </lineage>
</organism>
<evidence type="ECO:0000313" key="7">
    <source>
        <dbReference type="Proteomes" id="UP000694660"/>
    </source>
</evidence>
<keyword evidence="7" id="KW-1185">Reference proteome</keyword>
<dbReference type="Proteomes" id="UP000694660">
    <property type="component" value="Unassembled WGS sequence"/>
</dbReference>
<dbReference type="InterPro" id="IPR036390">
    <property type="entry name" value="WH_DNA-bd_sf"/>
</dbReference>
<dbReference type="PRINTS" id="PR00039">
    <property type="entry name" value="HTHLYSR"/>
</dbReference>
<accession>A0A944H7L9</accession>
<evidence type="ECO:0000259" key="5">
    <source>
        <dbReference type="PROSITE" id="PS50931"/>
    </source>
</evidence>
<name>A0A944H7L9_DENI1</name>
<dbReference type="CDD" id="cd08422">
    <property type="entry name" value="PBP2_CrgA_like"/>
    <property type="match status" value="1"/>
</dbReference>
<dbReference type="PROSITE" id="PS50931">
    <property type="entry name" value="HTH_LYSR"/>
    <property type="match status" value="1"/>
</dbReference>
<dbReference type="Pfam" id="PF03466">
    <property type="entry name" value="LysR_substrate"/>
    <property type="match status" value="1"/>
</dbReference>
<dbReference type="Gene3D" id="1.10.10.10">
    <property type="entry name" value="Winged helix-like DNA-binding domain superfamily/Winged helix DNA-binding domain"/>
    <property type="match status" value="1"/>
</dbReference>
<dbReference type="AlphaFoldDB" id="A0A944H7L9"/>
<dbReference type="InterPro" id="IPR036388">
    <property type="entry name" value="WH-like_DNA-bd_sf"/>
</dbReference>
<dbReference type="PANTHER" id="PTHR30537:SF72">
    <property type="entry name" value="LYSR FAMILY TRANSCRIPTIONAL REGULATOR"/>
    <property type="match status" value="1"/>
</dbReference>
<dbReference type="RefSeq" id="WP_214360207.1">
    <property type="nucleotide sequence ID" value="NZ_JAEKFT010000004.1"/>
</dbReference>
<gene>
    <name evidence="6" type="ORF">I8J34_04585</name>
</gene>
<evidence type="ECO:0000256" key="4">
    <source>
        <dbReference type="ARBA" id="ARBA00023163"/>
    </source>
</evidence>
<dbReference type="InterPro" id="IPR005119">
    <property type="entry name" value="LysR_subst-bd"/>
</dbReference>
<dbReference type="PANTHER" id="PTHR30537">
    <property type="entry name" value="HTH-TYPE TRANSCRIPTIONAL REGULATOR"/>
    <property type="match status" value="1"/>
</dbReference>
<dbReference type="SUPFAM" id="SSF46785">
    <property type="entry name" value="Winged helix' DNA-binding domain"/>
    <property type="match status" value="1"/>
</dbReference>
<dbReference type="EMBL" id="JAEKFT010000004">
    <property type="protein sequence ID" value="MBT0960445.1"/>
    <property type="molecule type" value="Genomic_DNA"/>
</dbReference>
<evidence type="ECO:0000256" key="3">
    <source>
        <dbReference type="ARBA" id="ARBA00023125"/>
    </source>
</evidence>
<dbReference type="Pfam" id="PF00126">
    <property type="entry name" value="HTH_1"/>
    <property type="match status" value="1"/>
</dbReference>
<dbReference type="GO" id="GO:0003700">
    <property type="term" value="F:DNA-binding transcription factor activity"/>
    <property type="evidence" value="ECO:0007669"/>
    <property type="project" value="InterPro"/>
</dbReference>
<keyword evidence="2" id="KW-0805">Transcription regulation</keyword>
<feature type="domain" description="HTH lysR-type" evidence="5">
    <location>
        <begin position="5"/>
        <end position="62"/>
    </location>
</feature>
<dbReference type="InterPro" id="IPR058163">
    <property type="entry name" value="LysR-type_TF_proteobact-type"/>
</dbReference>
<proteinExistence type="inferred from homology"/>
<evidence type="ECO:0000313" key="6">
    <source>
        <dbReference type="EMBL" id="MBT0960445.1"/>
    </source>
</evidence>
<protein>
    <submittedName>
        <fullName evidence="6">LysR family transcriptional regulator</fullName>
    </submittedName>
</protein>